<dbReference type="EMBL" id="JADGKB010000159">
    <property type="protein sequence ID" value="KAJ3251986.1"/>
    <property type="molecule type" value="Genomic_DNA"/>
</dbReference>
<feature type="region of interest" description="Disordered" evidence="1">
    <location>
        <begin position="484"/>
        <end position="504"/>
    </location>
</feature>
<feature type="transmembrane region" description="Helical" evidence="2">
    <location>
        <begin position="292"/>
        <end position="313"/>
    </location>
</feature>
<dbReference type="AlphaFoldDB" id="A0AAD5U9V1"/>
<keyword evidence="2" id="KW-0812">Transmembrane</keyword>
<reference evidence="3" key="1">
    <citation type="submission" date="2020-05" db="EMBL/GenBank/DDBJ databases">
        <title>Phylogenomic resolution of chytrid fungi.</title>
        <authorList>
            <person name="Stajich J.E."/>
            <person name="Amses K."/>
            <person name="Simmons R."/>
            <person name="Seto K."/>
            <person name="Myers J."/>
            <person name="Bonds A."/>
            <person name="Quandt C.A."/>
            <person name="Barry K."/>
            <person name="Liu P."/>
            <person name="Grigoriev I."/>
            <person name="Longcore J.E."/>
            <person name="James T.Y."/>
        </authorList>
    </citation>
    <scope>NUCLEOTIDE SEQUENCE</scope>
    <source>
        <strain evidence="3">PLAUS21</strain>
    </source>
</reference>
<evidence type="ECO:0000313" key="4">
    <source>
        <dbReference type="Proteomes" id="UP001210925"/>
    </source>
</evidence>
<keyword evidence="4" id="KW-1185">Reference proteome</keyword>
<feature type="transmembrane region" description="Helical" evidence="2">
    <location>
        <begin position="365"/>
        <end position="386"/>
    </location>
</feature>
<feature type="transmembrane region" description="Helical" evidence="2">
    <location>
        <begin position="325"/>
        <end position="345"/>
    </location>
</feature>
<evidence type="ECO:0000313" key="3">
    <source>
        <dbReference type="EMBL" id="KAJ3251986.1"/>
    </source>
</evidence>
<name>A0AAD5U9V1_9FUNG</name>
<organism evidence="3 4">
    <name type="scientific">Boothiomyces macroporosus</name>
    <dbReference type="NCBI Taxonomy" id="261099"/>
    <lineage>
        <taxon>Eukaryota</taxon>
        <taxon>Fungi</taxon>
        <taxon>Fungi incertae sedis</taxon>
        <taxon>Chytridiomycota</taxon>
        <taxon>Chytridiomycota incertae sedis</taxon>
        <taxon>Chytridiomycetes</taxon>
        <taxon>Rhizophydiales</taxon>
        <taxon>Terramycetaceae</taxon>
        <taxon>Boothiomyces</taxon>
    </lineage>
</organism>
<feature type="transmembrane region" description="Helical" evidence="2">
    <location>
        <begin position="262"/>
        <end position="286"/>
    </location>
</feature>
<accession>A0AAD5U9V1</accession>
<dbReference type="Proteomes" id="UP001210925">
    <property type="component" value="Unassembled WGS sequence"/>
</dbReference>
<feature type="compositionally biased region" description="Polar residues" evidence="1">
    <location>
        <begin position="525"/>
        <end position="535"/>
    </location>
</feature>
<evidence type="ECO:0000256" key="2">
    <source>
        <dbReference type="SAM" id="Phobius"/>
    </source>
</evidence>
<feature type="region of interest" description="Disordered" evidence="1">
    <location>
        <begin position="521"/>
        <end position="575"/>
    </location>
</feature>
<feature type="transmembrane region" description="Helical" evidence="2">
    <location>
        <begin position="431"/>
        <end position="454"/>
    </location>
</feature>
<gene>
    <name evidence="3" type="ORF">HK103_001899</name>
</gene>
<feature type="compositionally biased region" description="Polar residues" evidence="1">
    <location>
        <begin position="559"/>
        <end position="575"/>
    </location>
</feature>
<feature type="compositionally biased region" description="Basic and acidic residues" evidence="1">
    <location>
        <begin position="544"/>
        <end position="558"/>
    </location>
</feature>
<feature type="transmembrane region" description="Helical" evidence="2">
    <location>
        <begin position="406"/>
        <end position="425"/>
    </location>
</feature>
<evidence type="ECO:0000256" key="1">
    <source>
        <dbReference type="SAM" id="MobiDB-lite"/>
    </source>
</evidence>
<keyword evidence="2" id="KW-1133">Transmembrane helix</keyword>
<protein>
    <submittedName>
        <fullName evidence="3">Uncharacterized protein</fullName>
    </submittedName>
</protein>
<sequence length="575" mass="65578">MLLILYPLIRADRLIEGGYFGRDCTGPPDTMYVFDTNYTFAYTSYSQDLAETWPPFYKFHANEAAVGDTGLVGIPLTGKTCIVTTNYLLSRPYWSGYTLFYNDTNQSENVPVAAEGAIYCYLRSNDFGNRNNLNGYLAAYFKTNDKICYDDHYRCFENGTFEYYTLDGCTGIAETLQMNSSLNKLVSLYLGNISSQLYTANHGKIQFSWLFAIPVEQLVPKFDIPTDYLALGLYIISIGLGLYGVINALISATSSKGILPSHIVKVVDVIYWSLPVENFTIIAWLYEWLSVVSGLASFTTCFLTSFLVSEVLCYNHRELSRIISCVCLVIIHLAFYGSSYFNYFIDEQNDPIVQPLLIWHNYTVYWIYFLFFYNTLIPILAAKKFLALKDIRKKLKVNLIDPKLKYYIICQVLAFMLYAIVFYMIRYTSCFYSDFIVLDIRAVYTFSLAVQTLMTSRMYVTIRKASKFCPTIVISQMTTVKRSTEMHDHELSPGGSGKTLRQGQSANSINVIDHNQELMEATPKSPVQSPSSRTLSVKHGQSMRKLERRQSLRERDMANQKTRQSAASDYDSSTS</sequence>
<keyword evidence="2" id="KW-0472">Membrane</keyword>
<proteinExistence type="predicted"/>
<feature type="transmembrane region" description="Helical" evidence="2">
    <location>
        <begin position="228"/>
        <end position="250"/>
    </location>
</feature>
<comment type="caution">
    <text evidence="3">The sequence shown here is derived from an EMBL/GenBank/DDBJ whole genome shotgun (WGS) entry which is preliminary data.</text>
</comment>